<dbReference type="RefSeq" id="WP_145734527.1">
    <property type="nucleotide sequence ID" value="NZ_VITR01000011.1"/>
</dbReference>
<dbReference type="InterPro" id="IPR006660">
    <property type="entry name" value="Arsenate_reductase-like"/>
</dbReference>
<feature type="region of interest" description="Disordered" evidence="3">
    <location>
        <begin position="124"/>
        <end position="147"/>
    </location>
</feature>
<dbReference type="NCBIfam" id="TIGR01616">
    <property type="entry name" value="nitro_assoc"/>
    <property type="match status" value="1"/>
</dbReference>
<dbReference type="SUPFAM" id="SSF52833">
    <property type="entry name" value="Thioredoxin-like"/>
    <property type="match status" value="1"/>
</dbReference>
<dbReference type="InterPro" id="IPR036249">
    <property type="entry name" value="Thioredoxin-like_sf"/>
</dbReference>
<evidence type="ECO:0000256" key="1">
    <source>
        <dbReference type="ARBA" id="ARBA00007198"/>
    </source>
</evidence>
<feature type="compositionally biased region" description="Polar residues" evidence="3">
    <location>
        <begin position="136"/>
        <end position="147"/>
    </location>
</feature>
<dbReference type="Gene3D" id="3.40.30.10">
    <property type="entry name" value="Glutaredoxin"/>
    <property type="match status" value="1"/>
</dbReference>
<dbReference type="OrthoDB" id="5432555at2"/>
<name>A0A560H0G9_9PROT</name>
<protein>
    <recommendedName>
        <fullName evidence="6">Nitrogenase-associated protein</fullName>
    </recommendedName>
</protein>
<evidence type="ECO:0008006" key="6">
    <source>
        <dbReference type="Google" id="ProtNLM"/>
    </source>
</evidence>
<accession>A0A560H0G9</accession>
<proteinExistence type="inferred from homology"/>
<evidence type="ECO:0000256" key="2">
    <source>
        <dbReference type="PROSITE-ProRule" id="PRU01282"/>
    </source>
</evidence>
<dbReference type="AlphaFoldDB" id="A0A560H0G9"/>
<reference evidence="4 5" key="1">
    <citation type="submission" date="2019-06" db="EMBL/GenBank/DDBJ databases">
        <title>Genomic Encyclopedia of Type Strains, Phase IV (KMG-V): Genome sequencing to study the core and pangenomes of soil and plant-associated prokaryotes.</title>
        <authorList>
            <person name="Whitman W."/>
        </authorList>
    </citation>
    <scope>NUCLEOTIDE SEQUENCE [LARGE SCALE GENOMIC DNA]</scope>
    <source>
        <strain evidence="4 5">BR 11622</strain>
    </source>
</reference>
<keyword evidence="5" id="KW-1185">Reference proteome</keyword>
<organism evidence="4 5">
    <name type="scientific">Nitrospirillum amazonense</name>
    <dbReference type="NCBI Taxonomy" id="28077"/>
    <lineage>
        <taxon>Bacteria</taxon>
        <taxon>Pseudomonadati</taxon>
        <taxon>Pseudomonadota</taxon>
        <taxon>Alphaproteobacteria</taxon>
        <taxon>Rhodospirillales</taxon>
        <taxon>Azospirillaceae</taxon>
        <taxon>Nitrospirillum</taxon>
    </lineage>
</organism>
<evidence type="ECO:0000256" key="3">
    <source>
        <dbReference type="SAM" id="MobiDB-lite"/>
    </source>
</evidence>
<evidence type="ECO:0000313" key="5">
    <source>
        <dbReference type="Proteomes" id="UP000315751"/>
    </source>
</evidence>
<gene>
    <name evidence="4" type="ORF">FBZ90_111137</name>
</gene>
<dbReference type="InterPro" id="IPR006503">
    <property type="entry name" value="Nase-assoc"/>
</dbReference>
<comment type="similarity">
    <text evidence="1 2">Belongs to the ArsC family.</text>
</comment>
<dbReference type="Proteomes" id="UP000315751">
    <property type="component" value="Unassembled WGS sequence"/>
</dbReference>
<dbReference type="EMBL" id="VITR01000011">
    <property type="protein sequence ID" value="TWB39140.1"/>
    <property type="molecule type" value="Genomic_DNA"/>
</dbReference>
<comment type="caution">
    <text evidence="4">The sequence shown here is derived from an EMBL/GenBank/DDBJ whole genome shotgun (WGS) entry which is preliminary data.</text>
</comment>
<evidence type="ECO:0000313" key="4">
    <source>
        <dbReference type="EMBL" id="TWB39140.1"/>
    </source>
</evidence>
<sequence>MSTVVFYEKPGCKTNARQRRALEAAGHTVLVRDLLTEPWTAERLRDFFGQSPVPSWFNPAAPAIKTGAIVPADLDGDAALRRMLADPLLIRRPLAEVEGQRLAGFEALRDRLGLPADLDAVPTGCSHPHSPCTIPESPTSGSTGAPS</sequence>
<dbReference type="PROSITE" id="PS51353">
    <property type="entry name" value="ARSC"/>
    <property type="match status" value="1"/>
</dbReference>